<keyword evidence="17" id="KW-0233">DNA recombination</keyword>
<dbReference type="GO" id="GO:0005634">
    <property type="term" value="C:nucleus"/>
    <property type="evidence" value="ECO:0007669"/>
    <property type="project" value="UniProtKB-SubCell"/>
</dbReference>
<dbReference type="CDD" id="cd00303">
    <property type="entry name" value="retropepsin_like"/>
    <property type="match status" value="1"/>
</dbReference>
<evidence type="ECO:0000256" key="3">
    <source>
        <dbReference type="ARBA" id="ARBA00012180"/>
    </source>
</evidence>
<evidence type="ECO:0000256" key="10">
    <source>
        <dbReference type="ARBA" id="ARBA00022759"/>
    </source>
</evidence>
<evidence type="ECO:0000256" key="16">
    <source>
        <dbReference type="ARBA" id="ARBA00023125"/>
    </source>
</evidence>
<evidence type="ECO:0000313" key="24">
    <source>
        <dbReference type="Proteomes" id="UP000001646"/>
    </source>
</evidence>
<keyword evidence="8" id="KW-0479">Metal-binding</keyword>
<keyword evidence="5" id="KW-0808">Transferase</keyword>
<keyword evidence="13" id="KW-0229">DNA integration</keyword>
<keyword evidence="11" id="KW-0378">Hydrolase</keyword>
<dbReference type="Gene3D" id="3.10.20.370">
    <property type="match status" value="1"/>
</dbReference>
<evidence type="ECO:0000256" key="18">
    <source>
        <dbReference type="ARBA" id="ARBA00023268"/>
    </source>
</evidence>
<dbReference type="InterPro" id="IPR016197">
    <property type="entry name" value="Chromo-like_dom_sf"/>
</dbReference>
<dbReference type="GO" id="GO:0004523">
    <property type="term" value="F:RNA-DNA hybrid ribonuclease activity"/>
    <property type="evidence" value="ECO:0007669"/>
    <property type="project" value="UniProtKB-EC"/>
</dbReference>
<dbReference type="InterPro" id="IPR036397">
    <property type="entry name" value="RNaseH_sf"/>
</dbReference>
<dbReference type="PANTHER" id="PTHR37984:SF5">
    <property type="entry name" value="PROTEIN NYNRIN-LIKE"/>
    <property type="match status" value="1"/>
</dbReference>
<dbReference type="Gene3D" id="3.30.420.10">
    <property type="entry name" value="Ribonuclease H-like superfamily/Ribonuclease H"/>
    <property type="match status" value="1"/>
</dbReference>
<dbReference type="FunFam" id="1.10.340.70:FF:000005">
    <property type="entry name" value="Uncharacterized protein"/>
    <property type="match status" value="1"/>
</dbReference>
<protein>
    <recommendedName>
        <fullName evidence="19">Gypsy retrotransposon integrase-like protein 1</fullName>
        <ecNumber evidence="3">3.1.26.4</ecNumber>
    </recommendedName>
</protein>
<evidence type="ECO:0000256" key="7">
    <source>
        <dbReference type="ARBA" id="ARBA00022722"/>
    </source>
</evidence>
<dbReference type="GO" id="GO:0003964">
    <property type="term" value="F:RNA-directed DNA polymerase activity"/>
    <property type="evidence" value="ECO:0007669"/>
    <property type="project" value="UniProtKB-KW"/>
</dbReference>
<dbReference type="SUPFAM" id="SSF56672">
    <property type="entry name" value="DNA/RNA polymerases"/>
    <property type="match status" value="1"/>
</dbReference>
<evidence type="ECO:0000256" key="15">
    <source>
        <dbReference type="ARBA" id="ARBA00022932"/>
    </source>
</evidence>
<dbReference type="PROSITE" id="PS50013">
    <property type="entry name" value="CHROMO_2"/>
    <property type="match status" value="1"/>
</dbReference>
<dbReference type="Gene3D" id="3.10.10.10">
    <property type="entry name" value="HIV Type 1 Reverse Transcriptase, subunit A, domain 1"/>
    <property type="match status" value="1"/>
</dbReference>
<keyword evidence="15" id="KW-0239">DNA-directed DNA polymerase</keyword>
<dbReference type="InterPro" id="IPR043502">
    <property type="entry name" value="DNA/RNA_pol_sf"/>
</dbReference>
<feature type="domain" description="Integrase catalytic" evidence="22">
    <location>
        <begin position="626"/>
        <end position="785"/>
    </location>
</feature>
<dbReference type="GO" id="GO:0046872">
    <property type="term" value="F:metal ion binding"/>
    <property type="evidence" value="ECO:0007669"/>
    <property type="project" value="UniProtKB-KW"/>
</dbReference>
<dbReference type="Gene3D" id="1.10.340.70">
    <property type="match status" value="1"/>
</dbReference>
<dbReference type="InterPro" id="IPR041577">
    <property type="entry name" value="RT_RNaseH_2"/>
</dbReference>
<dbReference type="SUPFAM" id="SSF53098">
    <property type="entry name" value="Ribonuclease H-like"/>
    <property type="match status" value="1"/>
</dbReference>
<dbReference type="InterPro" id="IPR023780">
    <property type="entry name" value="Chromo_domain"/>
</dbReference>
<keyword evidence="12" id="KW-0460">Magnesium</keyword>
<organism evidence="23 24">
    <name type="scientific">Anolis carolinensis</name>
    <name type="common">Green anole</name>
    <name type="synonym">American chameleon</name>
    <dbReference type="NCBI Taxonomy" id="28377"/>
    <lineage>
        <taxon>Eukaryota</taxon>
        <taxon>Metazoa</taxon>
        <taxon>Chordata</taxon>
        <taxon>Craniata</taxon>
        <taxon>Vertebrata</taxon>
        <taxon>Euteleostomi</taxon>
        <taxon>Lepidosauria</taxon>
        <taxon>Squamata</taxon>
        <taxon>Bifurcata</taxon>
        <taxon>Unidentata</taxon>
        <taxon>Episquamata</taxon>
        <taxon>Toxicofera</taxon>
        <taxon>Iguania</taxon>
        <taxon>Dactyloidae</taxon>
        <taxon>Anolis</taxon>
    </lineage>
</organism>
<dbReference type="InterPro" id="IPR001584">
    <property type="entry name" value="Integrase_cat-core"/>
</dbReference>
<dbReference type="InterPro" id="IPR021109">
    <property type="entry name" value="Peptidase_aspartic_dom_sf"/>
</dbReference>
<dbReference type="InterPro" id="IPR056924">
    <property type="entry name" value="SH3_Tf2-1"/>
</dbReference>
<accession>A0A803TFW2</accession>
<dbReference type="GO" id="GO:0006310">
    <property type="term" value="P:DNA recombination"/>
    <property type="evidence" value="ECO:0007669"/>
    <property type="project" value="UniProtKB-KW"/>
</dbReference>
<dbReference type="Ensembl" id="ENSACAT00000044150.1">
    <property type="protein sequence ID" value="ENSACAP00000034102.1"/>
    <property type="gene ID" value="ENSACAG00000039517.1"/>
</dbReference>
<dbReference type="FunFam" id="3.10.20.370:FF:000003">
    <property type="entry name" value="Transposon Tf2-6 polyprotein"/>
    <property type="match status" value="1"/>
</dbReference>
<dbReference type="PANTHER" id="PTHR37984">
    <property type="entry name" value="PROTEIN CBG26694"/>
    <property type="match status" value="1"/>
</dbReference>
<evidence type="ECO:0000259" key="22">
    <source>
        <dbReference type="PROSITE" id="PS50994"/>
    </source>
</evidence>
<evidence type="ECO:0000256" key="5">
    <source>
        <dbReference type="ARBA" id="ARBA00022679"/>
    </source>
</evidence>
<dbReference type="GO" id="GO:0015074">
    <property type="term" value="P:DNA integration"/>
    <property type="evidence" value="ECO:0007669"/>
    <property type="project" value="UniProtKB-KW"/>
</dbReference>
<keyword evidence="7" id="KW-0540">Nuclease</keyword>
<dbReference type="GO" id="GO:0006508">
    <property type="term" value="P:proteolysis"/>
    <property type="evidence" value="ECO:0007669"/>
    <property type="project" value="UniProtKB-KW"/>
</dbReference>
<evidence type="ECO:0000256" key="6">
    <source>
        <dbReference type="ARBA" id="ARBA00022695"/>
    </source>
</evidence>
<evidence type="ECO:0000313" key="23">
    <source>
        <dbReference type="Ensembl" id="ENSACAP00000034102.1"/>
    </source>
</evidence>
<dbReference type="FunFam" id="3.30.420.10:FF:000032">
    <property type="entry name" value="Retrovirus-related Pol polyprotein from transposon 297-like Protein"/>
    <property type="match status" value="1"/>
</dbReference>
<evidence type="ECO:0000256" key="1">
    <source>
        <dbReference type="ARBA" id="ARBA00004123"/>
    </source>
</evidence>
<dbReference type="InterPro" id="IPR000477">
    <property type="entry name" value="RT_dom"/>
</dbReference>
<evidence type="ECO:0000256" key="20">
    <source>
        <dbReference type="SAM" id="Coils"/>
    </source>
</evidence>
<reference evidence="23" key="2">
    <citation type="submission" date="2025-08" db="UniProtKB">
        <authorList>
            <consortium name="Ensembl"/>
        </authorList>
    </citation>
    <scope>IDENTIFICATION</scope>
</reference>
<dbReference type="FunFam" id="3.30.70.270:FF:000020">
    <property type="entry name" value="Transposon Tf2-6 polyprotein-like Protein"/>
    <property type="match status" value="1"/>
</dbReference>
<evidence type="ECO:0000256" key="12">
    <source>
        <dbReference type="ARBA" id="ARBA00022842"/>
    </source>
</evidence>
<dbReference type="PROSITE" id="PS50994">
    <property type="entry name" value="INTEGRASE"/>
    <property type="match status" value="1"/>
</dbReference>
<dbReference type="GeneTree" id="ENSGT01040000240511"/>
<keyword evidence="10" id="KW-0255">Endonuclease</keyword>
<dbReference type="InterPro" id="IPR041588">
    <property type="entry name" value="Integrase_H2C2"/>
</dbReference>
<comment type="similarity">
    <text evidence="2">Belongs to the beta type-B retroviral polymerase family. HERV class-II K(HML-2) pol subfamily.</text>
</comment>
<keyword evidence="14" id="KW-0695">RNA-directed DNA polymerase</keyword>
<dbReference type="Gene3D" id="2.40.50.40">
    <property type="match status" value="1"/>
</dbReference>
<dbReference type="Pfam" id="PF00385">
    <property type="entry name" value="Chromo"/>
    <property type="match status" value="1"/>
</dbReference>
<sequence>MIHAMIDSGATNNFIDREYADSLGLQYHDFKNARVVQAIDGRPLKTGPVSQWSEPTRMWIREHTEEISFFVTEVPHFPVILGIPWLTLHDPNISWSNRELQFASKYCQNHCLVAKVCHTTDAEPIITLPKKYSDFWDVFNEKEAERLPPHRPYDCAIDLVEGAPIPRGHLYSLTEPEQEALREFLETNLRKGFIRPSQSPAASPVMFVKKKSGDLRLVVDYRALNNITKRNRYPLPLISDLLDRLRGAKVYTKLDLRGAYNLIRIREGDEWKTAFQTKFGLFESRVANYYRKFIPDFARWSDPITSCIHGKQPFRWTEQAEKGFQQLKKLFTSQPILQHPDPETPFVVQADASDVAIGAVLLQPVGDHLHPCAFYSRQLTAPERNYTIWEKELLAIKAAFETWRHWLEGAKFPIEVHTDHRNLEHLRTARKLNQRQQRWALFFERFNFQIHYVTPAQTKQADALSRKLEYAAGHKETFESQLLQPENFATLTVGNTKSTPIESTPSTPGPLCAQEIRASQQADAWAQDQLRQGLHFPFSLKDGLLCYRNHVYIPPGPGREKALRLCHDCKPAGHFGLFKTMHLILRDFWWPKIRKDVEKYVNTCPVCQRSKTRREKPSGLLHPLPTPSRPWEIISADFITDLPPSCGFTTILVVVDLFTKLAHFIPCDGLPMAKETADLFLQHVFRLHGLPKSLVTDRGSQFTSRFWKALQKLLGIDSRLSSAHHPQTDGQTERTNATLEQYLRCYVNYQQDNWASLLPLSEFAYNNGVQASTKETPFFANYGFHPRFFPSVIETSEVPAAEDWLQELTAVQQLLLQQLDQAKEDYKRHADNHRQPGPEIKVGDRVLLSTRFLPSHRPCRKLDARFIGPYPVVAQLNPVTFKLQLPRSMRIHPVFHRSLLLPADGVRPDVDRPAPTPILVDGEEEFEVQDILDSRFHRRRLQYLIDWVGFGPEERSWEDASTVHAPDLTRRFHQTYPAKPRPRASGREPYVERGLEEGDSVMTHGPCSPVPSAVVADEEENLGFPPFQPELELSQPELEPLHLQEVCLPDFIYFLNKDIR</sequence>
<name>A0A803TFW2_ANOCA</name>
<keyword evidence="16" id="KW-0238">DNA-binding</keyword>
<feature type="domain" description="Chromo" evidence="21">
    <location>
        <begin position="926"/>
        <end position="984"/>
    </location>
</feature>
<feature type="coiled-coil region" evidence="20">
    <location>
        <begin position="805"/>
        <end position="832"/>
    </location>
</feature>
<keyword evidence="20" id="KW-0175">Coiled coil</keyword>
<dbReference type="InterPro" id="IPR043128">
    <property type="entry name" value="Rev_trsase/Diguanyl_cyclase"/>
</dbReference>
<dbReference type="GO" id="GO:0003677">
    <property type="term" value="F:DNA binding"/>
    <property type="evidence" value="ECO:0007669"/>
    <property type="project" value="UniProtKB-KW"/>
</dbReference>
<evidence type="ECO:0000256" key="4">
    <source>
        <dbReference type="ARBA" id="ARBA00022670"/>
    </source>
</evidence>
<evidence type="ECO:0000256" key="13">
    <source>
        <dbReference type="ARBA" id="ARBA00022908"/>
    </source>
</evidence>
<dbReference type="SMART" id="SM00298">
    <property type="entry name" value="CHROMO"/>
    <property type="match status" value="1"/>
</dbReference>
<dbReference type="InterPro" id="IPR000953">
    <property type="entry name" value="Chromo/chromo_shadow_dom"/>
</dbReference>
<dbReference type="Gene3D" id="2.40.70.10">
    <property type="entry name" value="Acid Proteases"/>
    <property type="match status" value="1"/>
</dbReference>
<dbReference type="InterPro" id="IPR050951">
    <property type="entry name" value="Retrovirus_Pol_polyprotein"/>
</dbReference>
<evidence type="ECO:0000256" key="2">
    <source>
        <dbReference type="ARBA" id="ARBA00010879"/>
    </source>
</evidence>
<dbReference type="Pfam" id="PF00665">
    <property type="entry name" value="rve"/>
    <property type="match status" value="1"/>
</dbReference>
<evidence type="ECO:0000259" key="21">
    <source>
        <dbReference type="PROSITE" id="PS50013"/>
    </source>
</evidence>
<evidence type="ECO:0000256" key="8">
    <source>
        <dbReference type="ARBA" id="ARBA00022723"/>
    </source>
</evidence>
<evidence type="ECO:0000256" key="19">
    <source>
        <dbReference type="ARBA" id="ARBA00039658"/>
    </source>
</evidence>
<keyword evidence="24" id="KW-1185">Reference proteome</keyword>
<evidence type="ECO:0000256" key="11">
    <source>
        <dbReference type="ARBA" id="ARBA00022801"/>
    </source>
</evidence>
<keyword evidence="18" id="KW-0511">Multifunctional enzyme</keyword>
<evidence type="ECO:0000256" key="17">
    <source>
        <dbReference type="ARBA" id="ARBA00023172"/>
    </source>
</evidence>
<reference evidence="23" key="3">
    <citation type="submission" date="2025-09" db="UniProtKB">
        <authorList>
            <consortium name="Ensembl"/>
        </authorList>
    </citation>
    <scope>IDENTIFICATION</scope>
</reference>
<dbReference type="CDD" id="cd09274">
    <property type="entry name" value="RNase_HI_RT_Ty3"/>
    <property type="match status" value="1"/>
</dbReference>
<keyword evidence="4" id="KW-0645">Protease</keyword>
<dbReference type="EC" id="3.1.26.4" evidence="3"/>
<dbReference type="SUPFAM" id="SSF50630">
    <property type="entry name" value="Acid proteases"/>
    <property type="match status" value="1"/>
</dbReference>
<dbReference type="GO" id="GO:0003887">
    <property type="term" value="F:DNA-directed DNA polymerase activity"/>
    <property type="evidence" value="ECO:0007669"/>
    <property type="project" value="UniProtKB-KW"/>
</dbReference>
<reference evidence="23" key="1">
    <citation type="submission" date="2009-12" db="EMBL/GenBank/DDBJ databases">
        <title>The Genome Sequence of Anolis carolinensis (Green Anole Lizard).</title>
        <authorList>
            <consortium name="The Genome Sequencing Platform"/>
            <person name="Di Palma F."/>
            <person name="Alfoldi J."/>
            <person name="Heiman D."/>
            <person name="Young S."/>
            <person name="Grabherr M."/>
            <person name="Johnson J."/>
            <person name="Lander E.S."/>
            <person name="Lindblad-Toh K."/>
        </authorList>
    </citation>
    <scope>NUCLEOTIDE SEQUENCE [LARGE SCALE GENOMIC DNA]</scope>
    <source>
        <strain evidence="23">JBL SC #1</strain>
    </source>
</reference>
<dbReference type="Pfam" id="PF17919">
    <property type="entry name" value="RT_RNaseH_2"/>
    <property type="match status" value="1"/>
</dbReference>
<dbReference type="SUPFAM" id="SSF54160">
    <property type="entry name" value="Chromo domain-like"/>
    <property type="match status" value="1"/>
</dbReference>
<evidence type="ECO:0000256" key="14">
    <source>
        <dbReference type="ARBA" id="ARBA00022918"/>
    </source>
</evidence>
<comment type="subcellular location">
    <subcellularLocation>
        <location evidence="1">Nucleus</location>
    </subcellularLocation>
</comment>
<dbReference type="CDD" id="cd01647">
    <property type="entry name" value="RT_LTR"/>
    <property type="match status" value="1"/>
</dbReference>
<dbReference type="Proteomes" id="UP000001646">
    <property type="component" value="Unplaced"/>
</dbReference>
<proteinExistence type="inferred from homology"/>
<evidence type="ECO:0000256" key="9">
    <source>
        <dbReference type="ARBA" id="ARBA00022750"/>
    </source>
</evidence>
<dbReference type="Pfam" id="PF00078">
    <property type="entry name" value="RVT_1"/>
    <property type="match status" value="1"/>
</dbReference>
<dbReference type="InterPro" id="IPR012337">
    <property type="entry name" value="RNaseH-like_sf"/>
</dbReference>
<dbReference type="AlphaFoldDB" id="A0A803TFW2"/>
<dbReference type="InParanoid" id="A0A803TFW2"/>
<keyword evidence="6" id="KW-0548">Nucleotidyltransferase</keyword>
<dbReference type="Gene3D" id="3.30.70.270">
    <property type="match status" value="1"/>
</dbReference>
<dbReference type="Pfam" id="PF24626">
    <property type="entry name" value="SH3_Tf2-1"/>
    <property type="match status" value="1"/>
</dbReference>
<dbReference type="GO" id="GO:0004190">
    <property type="term" value="F:aspartic-type endopeptidase activity"/>
    <property type="evidence" value="ECO:0007669"/>
    <property type="project" value="UniProtKB-KW"/>
</dbReference>
<keyword evidence="9" id="KW-0064">Aspartyl protease</keyword>
<dbReference type="Pfam" id="PF17921">
    <property type="entry name" value="Integrase_H2C2"/>
    <property type="match status" value="1"/>
</dbReference>